<dbReference type="EMBL" id="GEHC01000095">
    <property type="protein sequence ID" value="JAV47550.1"/>
    <property type="molecule type" value="Transcribed_RNA"/>
</dbReference>
<feature type="domain" description="Chitin-binding type-2" evidence="2">
    <location>
        <begin position="24"/>
        <end position="87"/>
    </location>
</feature>
<dbReference type="AlphaFoldDB" id="A0A1W7R8T1"/>
<name>A0A1W7R8T1_AEDAL</name>
<sequence length="95" mass="10646">MFKIILICLSLTGLLHAKEENCEIQQCPNYGETETEHVLTLLPVPWNCSEYIMCDRGVQHIRPCSPGLHFIPTLQVCEFPDRATCVETCPTTPGA</sequence>
<reference evidence="3" key="1">
    <citation type="submission" date="2016-03" db="EMBL/GenBank/DDBJ databases">
        <title>RNAseq analyses of the sensorial organs of adult female Aedes albopictus.</title>
        <authorList>
            <person name="Fabrizio L."/>
            <person name="Ribeiro J.M."/>
            <person name="Arca B."/>
        </authorList>
    </citation>
    <scope>NUCLEOTIDE SEQUENCE</scope>
</reference>
<protein>
    <submittedName>
        <fullName evidence="3">Putative peritrophin-1-like protein</fullName>
    </submittedName>
</protein>
<evidence type="ECO:0000259" key="2">
    <source>
        <dbReference type="PROSITE" id="PS50940"/>
    </source>
</evidence>
<dbReference type="SMART" id="SM00494">
    <property type="entry name" value="ChtBD2"/>
    <property type="match status" value="1"/>
</dbReference>
<evidence type="ECO:0000313" key="3">
    <source>
        <dbReference type="EMBL" id="JAV47550.1"/>
    </source>
</evidence>
<feature type="signal peptide" evidence="1">
    <location>
        <begin position="1"/>
        <end position="17"/>
    </location>
</feature>
<dbReference type="Pfam" id="PF01607">
    <property type="entry name" value="CBM_14"/>
    <property type="match status" value="1"/>
</dbReference>
<dbReference type="GO" id="GO:0008061">
    <property type="term" value="F:chitin binding"/>
    <property type="evidence" value="ECO:0007669"/>
    <property type="project" value="InterPro"/>
</dbReference>
<dbReference type="InterPro" id="IPR036508">
    <property type="entry name" value="Chitin-bd_dom_sf"/>
</dbReference>
<accession>A0A1W7R8T1</accession>
<dbReference type="SUPFAM" id="SSF57625">
    <property type="entry name" value="Invertebrate chitin-binding proteins"/>
    <property type="match status" value="1"/>
</dbReference>
<organism evidence="3">
    <name type="scientific">Aedes albopictus</name>
    <name type="common">Asian tiger mosquito</name>
    <name type="synonym">Stegomyia albopicta</name>
    <dbReference type="NCBI Taxonomy" id="7160"/>
    <lineage>
        <taxon>Eukaryota</taxon>
        <taxon>Metazoa</taxon>
        <taxon>Ecdysozoa</taxon>
        <taxon>Arthropoda</taxon>
        <taxon>Hexapoda</taxon>
        <taxon>Insecta</taxon>
        <taxon>Pterygota</taxon>
        <taxon>Neoptera</taxon>
        <taxon>Endopterygota</taxon>
        <taxon>Diptera</taxon>
        <taxon>Nematocera</taxon>
        <taxon>Culicoidea</taxon>
        <taxon>Culicidae</taxon>
        <taxon>Culicinae</taxon>
        <taxon>Aedini</taxon>
        <taxon>Aedes</taxon>
        <taxon>Stegomyia</taxon>
    </lineage>
</organism>
<feature type="chain" id="PRO_5010862469" evidence="1">
    <location>
        <begin position="18"/>
        <end position="95"/>
    </location>
</feature>
<dbReference type="PROSITE" id="PS50940">
    <property type="entry name" value="CHIT_BIND_II"/>
    <property type="match status" value="1"/>
</dbReference>
<proteinExistence type="predicted"/>
<dbReference type="InterPro" id="IPR002557">
    <property type="entry name" value="Chitin-bd_dom"/>
</dbReference>
<evidence type="ECO:0000256" key="1">
    <source>
        <dbReference type="SAM" id="SignalP"/>
    </source>
</evidence>
<dbReference type="GO" id="GO:0005576">
    <property type="term" value="C:extracellular region"/>
    <property type="evidence" value="ECO:0007669"/>
    <property type="project" value="InterPro"/>
</dbReference>
<dbReference type="Gene3D" id="2.170.140.10">
    <property type="entry name" value="Chitin binding domain"/>
    <property type="match status" value="1"/>
</dbReference>
<keyword evidence="1" id="KW-0732">Signal</keyword>